<dbReference type="GO" id="GO:0003676">
    <property type="term" value="F:nucleic acid binding"/>
    <property type="evidence" value="ECO:0007669"/>
    <property type="project" value="InterPro"/>
</dbReference>
<feature type="compositionally biased region" description="Low complexity" evidence="9">
    <location>
        <begin position="147"/>
        <end position="156"/>
    </location>
</feature>
<dbReference type="EMBL" id="LSSK01000908">
    <property type="protein sequence ID" value="OMH81391.1"/>
    <property type="molecule type" value="Genomic_DNA"/>
</dbReference>
<evidence type="ECO:0000256" key="7">
    <source>
        <dbReference type="ARBA" id="ARBA00034126"/>
    </source>
</evidence>
<reference evidence="13" key="2">
    <citation type="submission" date="2017-01" db="EMBL/GenBank/DDBJ databases">
        <authorList>
            <person name="Wang Y."/>
            <person name="White M."/>
            <person name="Kvist S."/>
            <person name="Moncalvo J.-M."/>
        </authorList>
    </citation>
    <scope>NUCLEOTIDE SEQUENCE [LARGE SCALE GENOMIC DNA]</scope>
    <source>
        <strain evidence="13">COL-18-3</strain>
    </source>
</reference>
<dbReference type="InterPro" id="IPR013087">
    <property type="entry name" value="Znf_C2H2_type"/>
</dbReference>
<proteinExistence type="inferred from homology"/>
<evidence type="ECO:0000256" key="5">
    <source>
        <dbReference type="ARBA" id="ARBA00022737"/>
    </source>
</evidence>
<feature type="domain" description="C2H2-type" evidence="10">
    <location>
        <begin position="10"/>
        <end position="32"/>
    </location>
</feature>
<dbReference type="GO" id="GO:0008270">
    <property type="term" value="F:zinc ion binding"/>
    <property type="evidence" value="ECO:0007669"/>
    <property type="project" value="InterPro"/>
</dbReference>
<keyword evidence="8" id="KW-0175">Coiled coil</keyword>
<dbReference type="GO" id="GO:0005737">
    <property type="term" value="C:cytoplasm"/>
    <property type="evidence" value="ECO:0007669"/>
    <property type="project" value="UniProtKB-SubCell"/>
</dbReference>
<evidence type="ECO:0000256" key="8">
    <source>
        <dbReference type="SAM" id="Coils"/>
    </source>
</evidence>
<keyword evidence="4" id="KW-0479">Metal-binding</keyword>
<dbReference type="InterPro" id="IPR003604">
    <property type="entry name" value="Matrin/U1-like-C_Znf_C2H2"/>
</dbReference>
<name>A0A1R1PK90_ZANCU</name>
<feature type="compositionally biased region" description="Low complexity" evidence="9">
    <location>
        <begin position="215"/>
        <end position="226"/>
    </location>
</feature>
<dbReference type="Pfam" id="PF12756">
    <property type="entry name" value="zf-C2H2_2"/>
    <property type="match status" value="1"/>
</dbReference>
<comment type="subcellular location">
    <subcellularLocation>
        <location evidence="1">Cytoplasm</location>
    </subcellularLocation>
</comment>
<evidence type="ECO:0000256" key="4">
    <source>
        <dbReference type="ARBA" id="ARBA00022723"/>
    </source>
</evidence>
<dbReference type="Proteomes" id="UP000188320">
    <property type="component" value="Unassembled WGS sequence"/>
</dbReference>
<feature type="compositionally biased region" description="Low complexity" evidence="9">
    <location>
        <begin position="194"/>
        <end position="203"/>
    </location>
</feature>
<accession>A0A1R1PK90</accession>
<feature type="region of interest" description="Disordered" evidence="9">
    <location>
        <begin position="139"/>
        <end position="227"/>
    </location>
</feature>
<comment type="caution">
    <text evidence="12">The sequence shown here is derived from an EMBL/GenBank/DDBJ whole genome shotgun (WGS) entry which is preliminary data.</text>
</comment>
<dbReference type="InterPro" id="IPR041661">
    <property type="entry name" value="ZN622/Rei1/Reh1_Znf-C2H2"/>
</dbReference>
<dbReference type="SUPFAM" id="SSF57667">
    <property type="entry name" value="beta-beta-alpha zinc fingers"/>
    <property type="match status" value="3"/>
</dbReference>
<dbReference type="GO" id="GO:0042273">
    <property type="term" value="P:ribosomal large subunit biogenesis"/>
    <property type="evidence" value="ECO:0007669"/>
    <property type="project" value="TreeGrafter"/>
</dbReference>
<keyword evidence="6" id="KW-0862">Zinc</keyword>
<keyword evidence="2" id="KW-0963">Cytoplasm</keyword>
<reference evidence="12" key="1">
    <citation type="submission" date="2017-01" db="EMBL/GenBank/DDBJ databases">
        <authorList>
            <person name="Mah S.A."/>
            <person name="Swanson W.J."/>
            <person name="Moy G.W."/>
            <person name="Vacquier V.D."/>
        </authorList>
    </citation>
    <scope>NUCLEOTIDE SEQUENCE [LARGE SCALE GENOMIC DNA]</scope>
    <source>
        <strain evidence="12">COL-18-3</strain>
    </source>
</reference>
<dbReference type="Pfam" id="PF12874">
    <property type="entry name" value="zf-met"/>
    <property type="match status" value="1"/>
</dbReference>
<keyword evidence="5" id="KW-0677">Repeat</keyword>
<feature type="compositionally biased region" description="Acidic residues" evidence="9">
    <location>
        <begin position="169"/>
        <end position="193"/>
    </location>
</feature>
<dbReference type="PANTHER" id="PTHR13182:SF8">
    <property type="entry name" value="CYTOPLASMIC 60S SUBUNIT BIOGENESIS FACTOR ZNF622"/>
    <property type="match status" value="1"/>
</dbReference>
<comment type="similarity">
    <text evidence="7">Belongs to the REI1 family.</text>
</comment>
<dbReference type="InterPro" id="IPR036236">
    <property type="entry name" value="Znf_C2H2_sf"/>
</dbReference>
<evidence type="ECO:0000313" key="12">
    <source>
        <dbReference type="EMBL" id="OMH81391.1"/>
    </source>
</evidence>
<feature type="coiled-coil region" evidence="8">
    <location>
        <begin position="49"/>
        <end position="79"/>
    </location>
</feature>
<evidence type="ECO:0000256" key="2">
    <source>
        <dbReference type="ARBA" id="ARBA00022490"/>
    </source>
</evidence>
<keyword evidence="3" id="KW-0690">Ribosome biogenesis</keyword>
<dbReference type="AlphaFoldDB" id="A0A1R1PK90"/>
<dbReference type="EMBL" id="LSSK01001206">
    <property type="protein sequence ID" value="OMH80393.1"/>
    <property type="molecule type" value="Genomic_DNA"/>
</dbReference>
<sequence length="568" mass="64470">MGDSATLFTCISCQVAFHSPEQQRQHYQTDWHRYNLKRKVVQLPPVSAEAFAQRVLAQQAKELEELEKATRKNKNKNKQLGIPSNGYFAACQVCNNRKYYSENMFTDHLRSKKHLTAEQEMLRKMQREEERLAMMEVVEGGEKVENEGGVNAGVVGDMESKKKNQESVGGEEMDDKEFPDSEEEEEEGEEGEQTETTQKLTTTNGGGDKQSLQANNNEKNNNSSTLSEKEFLAQEIRKHQIQEKEINRQLDNAKSEAEILALIEKKMAVARRLTLEDCLFCDVRSSGGLEKNMEHMRSEHSFFIPDIEYLVDLEGLIEYLGEKITVANVCLYCNGNSNRGKGGGSKRSLEAVRKHMDDMGHCKIAYDEEVDIMEVSDFYDFSSSYPDYLGNSQGEEGVEDEDYDIYETSAANRAIPAASMLREEDGELVLPSGVRIGHRALHRYYKQNLTASNQDEDGEDQDDRQVRGRRNRRTVAGSAQVGVDEDGNQVTVYSSNPLPLSSSGSYLVPVAGTRDTNSKDLVLSLPNGKVHWRDNKTFKESRRQNDFRARIAYKANKLQRFFRIQNPI</sequence>
<dbReference type="InterPro" id="IPR040025">
    <property type="entry name" value="Znf622/Rei1/Reh1"/>
</dbReference>
<evidence type="ECO:0000256" key="9">
    <source>
        <dbReference type="SAM" id="MobiDB-lite"/>
    </source>
</evidence>
<dbReference type="PANTHER" id="PTHR13182">
    <property type="entry name" value="ZINC FINGER PROTEIN 622"/>
    <property type="match status" value="1"/>
</dbReference>
<evidence type="ECO:0000313" key="13">
    <source>
        <dbReference type="Proteomes" id="UP000188320"/>
    </source>
</evidence>
<evidence type="ECO:0000259" key="10">
    <source>
        <dbReference type="PROSITE" id="PS00028"/>
    </source>
</evidence>
<dbReference type="SMART" id="SM00451">
    <property type="entry name" value="ZnF_U1"/>
    <property type="match status" value="2"/>
</dbReference>
<protein>
    <submittedName>
        <fullName evidence="12">Cytoplasmic 60S subunit biogenesis factor</fullName>
    </submittedName>
</protein>
<organism evidence="12 13">
    <name type="scientific">Zancudomyces culisetae</name>
    <name type="common">Gut fungus</name>
    <name type="synonym">Smittium culisetae</name>
    <dbReference type="NCBI Taxonomy" id="1213189"/>
    <lineage>
        <taxon>Eukaryota</taxon>
        <taxon>Fungi</taxon>
        <taxon>Fungi incertae sedis</taxon>
        <taxon>Zoopagomycota</taxon>
        <taxon>Kickxellomycotina</taxon>
        <taxon>Harpellomycetes</taxon>
        <taxon>Harpellales</taxon>
        <taxon>Legeriomycetaceae</taxon>
        <taxon>Zancudomyces</taxon>
    </lineage>
</organism>
<dbReference type="GO" id="GO:0030687">
    <property type="term" value="C:preribosome, large subunit precursor"/>
    <property type="evidence" value="ECO:0007669"/>
    <property type="project" value="TreeGrafter"/>
</dbReference>
<feature type="region of interest" description="Disordered" evidence="9">
    <location>
        <begin position="448"/>
        <end position="479"/>
    </location>
</feature>
<evidence type="ECO:0000313" key="11">
    <source>
        <dbReference type="EMBL" id="OMH80393.1"/>
    </source>
</evidence>
<dbReference type="OrthoDB" id="19329at2759"/>
<evidence type="ECO:0000256" key="1">
    <source>
        <dbReference type="ARBA" id="ARBA00004496"/>
    </source>
</evidence>
<dbReference type="PROSITE" id="PS00028">
    <property type="entry name" value="ZINC_FINGER_C2H2_1"/>
    <property type="match status" value="1"/>
</dbReference>
<evidence type="ECO:0000256" key="3">
    <source>
        <dbReference type="ARBA" id="ARBA00022517"/>
    </source>
</evidence>
<keyword evidence="13" id="KW-1185">Reference proteome</keyword>
<gene>
    <name evidence="12" type="ORF">AX774_g5155</name>
    <name evidence="11" type="ORF">AX774_g6176</name>
</gene>
<evidence type="ECO:0000256" key="6">
    <source>
        <dbReference type="ARBA" id="ARBA00022833"/>
    </source>
</evidence>